<keyword evidence="2" id="KW-1185">Reference proteome</keyword>
<organism evidence="1 2">
    <name type="scientific">Hoeflea alexandrii</name>
    <dbReference type="NCBI Taxonomy" id="288436"/>
    <lineage>
        <taxon>Bacteria</taxon>
        <taxon>Pseudomonadati</taxon>
        <taxon>Pseudomonadota</taxon>
        <taxon>Alphaproteobacteria</taxon>
        <taxon>Hyphomicrobiales</taxon>
        <taxon>Rhizobiaceae</taxon>
        <taxon>Hoeflea</taxon>
    </lineage>
</organism>
<proteinExistence type="predicted"/>
<protein>
    <submittedName>
        <fullName evidence="1">Uncharacterized protein</fullName>
    </submittedName>
</protein>
<sequence length="56" mass="6177">MSTIARRFIIICLVFLIFALLMAAAVANSDRRRNGWHNGAIDACVFHPALTCTASR</sequence>
<reference evidence="1 2" key="1">
    <citation type="submission" date="2020-01" db="EMBL/GenBank/DDBJ databases">
        <title>Genomes of bacteria type strains.</title>
        <authorList>
            <person name="Chen J."/>
            <person name="Zhu S."/>
            <person name="Yang J."/>
        </authorList>
    </citation>
    <scope>NUCLEOTIDE SEQUENCE [LARGE SCALE GENOMIC DNA]</scope>
    <source>
        <strain evidence="1 2">DSM 16655</strain>
    </source>
</reference>
<comment type="caution">
    <text evidence="1">The sequence shown here is derived from an EMBL/GenBank/DDBJ whole genome shotgun (WGS) entry which is preliminary data.</text>
</comment>
<gene>
    <name evidence="1" type="ORF">GTW23_04750</name>
</gene>
<evidence type="ECO:0000313" key="1">
    <source>
        <dbReference type="EMBL" id="MCO6407475.1"/>
    </source>
</evidence>
<accession>A0ABT1CMN8</accession>
<dbReference type="EMBL" id="JAAAML010000001">
    <property type="protein sequence ID" value="MCO6407475.1"/>
    <property type="molecule type" value="Genomic_DNA"/>
</dbReference>
<dbReference type="Proteomes" id="UP001320715">
    <property type="component" value="Unassembled WGS sequence"/>
</dbReference>
<dbReference type="RefSeq" id="WP_193217209.1">
    <property type="nucleotide sequence ID" value="NZ_JAAAML010000001.1"/>
</dbReference>
<evidence type="ECO:0000313" key="2">
    <source>
        <dbReference type="Proteomes" id="UP001320715"/>
    </source>
</evidence>
<name>A0ABT1CMN8_9HYPH</name>